<proteinExistence type="predicted"/>
<gene>
    <name evidence="4" type="ORF">H4O18_04960</name>
</gene>
<dbReference type="Gene3D" id="3.40.50.2300">
    <property type="match status" value="1"/>
</dbReference>
<protein>
    <submittedName>
        <fullName evidence="4">Response regulator</fullName>
    </submittedName>
</protein>
<dbReference type="Pfam" id="PF00072">
    <property type="entry name" value="Response_reg"/>
    <property type="match status" value="1"/>
</dbReference>
<dbReference type="EMBL" id="JACLHY010000003">
    <property type="protein sequence ID" value="MBC8767335.1"/>
    <property type="molecule type" value="Genomic_DNA"/>
</dbReference>
<dbReference type="PANTHER" id="PTHR44591:SF3">
    <property type="entry name" value="RESPONSE REGULATORY DOMAIN-CONTAINING PROTEIN"/>
    <property type="match status" value="1"/>
</dbReference>
<feature type="domain" description="Response regulatory" evidence="3">
    <location>
        <begin position="3"/>
        <end position="119"/>
    </location>
</feature>
<dbReference type="SUPFAM" id="SSF52172">
    <property type="entry name" value="CheY-like"/>
    <property type="match status" value="1"/>
</dbReference>
<keyword evidence="1 2" id="KW-0597">Phosphoprotein</keyword>
<feature type="modified residue" description="4-aspartylphosphate" evidence="2">
    <location>
        <position position="52"/>
    </location>
</feature>
<evidence type="ECO:0000313" key="4">
    <source>
        <dbReference type="EMBL" id="MBC8767335.1"/>
    </source>
</evidence>
<sequence length="125" mass="14010">MATILIVEDNSTILENTSELLEMEGYAVITATNGKEGFEKILKFLPDLIISDLWMPEMGGFELLKKLGSHPDLKNIPLIFFSARSEKKEIKKGIDLGAYDFIVKPSDLSDLLVSIKNCLLSRKHI</sequence>
<name>A0ABR7QJH9_9FLAO</name>
<dbReference type="InterPro" id="IPR050595">
    <property type="entry name" value="Bact_response_regulator"/>
</dbReference>
<keyword evidence="5" id="KW-1185">Reference proteome</keyword>
<dbReference type="PANTHER" id="PTHR44591">
    <property type="entry name" value="STRESS RESPONSE REGULATOR PROTEIN 1"/>
    <property type="match status" value="1"/>
</dbReference>
<accession>A0ABR7QJH9</accession>
<dbReference type="RefSeq" id="WP_187582026.1">
    <property type="nucleotide sequence ID" value="NZ_JACLHY010000003.1"/>
</dbReference>
<evidence type="ECO:0000256" key="1">
    <source>
        <dbReference type="ARBA" id="ARBA00022553"/>
    </source>
</evidence>
<comment type="caution">
    <text evidence="4">The sequence shown here is derived from an EMBL/GenBank/DDBJ whole genome shotgun (WGS) entry which is preliminary data.</text>
</comment>
<dbReference type="Proteomes" id="UP000618952">
    <property type="component" value="Unassembled WGS sequence"/>
</dbReference>
<dbReference type="PROSITE" id="PS50110">
    <property type="entry name" value="RESPONSE_REGULATORY"/>
    <property type="match status" value="1"/>
</dbReference>
<organism evidence="4 5">
    <name type="scientific">Arenibacter arenosicollis</name>
    <dbReference type="NCBI Taxonomy" id="2762274"/>
    <lineage>
        <taxon>Bacteria</taxon>
        <taxon>Pseudomonadati</taxon>
        <taxon>Bacteroidota</taxon>
        <taxon>Flavobacteriia</taxon>
        <taxon>Flavobacteriales</taxon>
        <taxon>Flavobacteriaceae</taxon>
        <taxon>Arenibacter</taxon>
    </lineage>
</organism>
<evidence type="ECO:0000313" key="5">
    <source>
        <dbReference type="Proteomes" id="UP000618952"/>
    </source>
</evidence>
<dbReference type="SMART" id="SM00448">
    <property type="entry name" value="REC"/>
    <property type="match status" value="1"/>
</dbReference>
<evidence type="ECO:0000256" key="2">
    <source>
        <dbReference type="PROSITE-ProRule" id="PRU00169"/>
    </source>
</evidence>
<dbReference type="InterPro" id="IPR011006">
    <property type="entry name" value="CheY-like_superfamily"/>
</dbReference>
<dbReference type="InterPro" id="IPR001789">
    <property type="entry name" value="Sig_transdc_resp-reg_receiver"/>
</dbReference>
<evidence type="ECO:0000259" key="3">
    <source>
        <dbReference type="PROSITE" id="PS50110"/>
    </source>
</evidence>
<reference evidence="4 5" key="1">
    <citation type="submission" date="2020-08" db="EMBL/GenBank/DDBJ databases">
        <title>Arenibacter gaetbuli sp. nov., isolated from a sand dune.</title>
        <authorList>
            <person name="Park S."/>
            <person name="Yoon J.-H."/>
        </authorList>
    </citation>
    <scope>NUCLEOTIDE SEQUENCE [LARGE SCALE GENOMIC DNA]</scope>
    <source>
        <strain evidence="4 5">BSSL-BM3</strain>
    </source>
</reference>